<protein>
    <submittedName>
        <fullName evidence="5">Uncharacterized protein</fullName>
    </submittedName>
</protein>
<comment type="caution">
    <text evidence="5">The sequence shown here is derived from an EMBL/GenBank/DDBJ whole genome shotgun (WGS) entry which is preliminary data.</text>
</comment>
<feature type="repeat" description="TPR" evidence="3">
    <location>
        <begin position="579"/>
        <end position="612"/>
    </location>
</feature>
<name>A0A2S8EZJ5_9BACT</name>
<feature type="transmembrane region" description="Helical" evidence="4">
    <location>
        <begin position="173"/>
        <end position="200"/>
    </location>
</feature>
<keyword evidence="4" id="KW-0472">Membrane</keyword>
<feature type="transmembrane region" description="Helical" evidence="4">
    <location>
        <begin position="12"/>
        <end position="29"/>
    </location>
</feature>
<evidence type="ECO:0000313" key="6">
    <source>
        <dbReference type="Proteomes" id="UP000240009"/>
    </source>
</evidence>
<dbReference type="SUPFAM" id="SSF48452">
    <property type="entry name" value="TPR-like"/>
    <property type="match status" value="1"/>
</dbReference>
<feature type="transmembrane region" description="Helical" evidence="4">
    <location>
        <begin position="220"/>
        <end position="237"/>
    </location>
</feature>
<feature type="transmembrane region" description="Helical" evidence="4">
    <location>
        <begin position="120"/>
        <end position="136"/>
    </location>
</feature>
<evidence type="ECO:0000256" key="2">
    <source>
        <dbReference type="ARBA" id="ARBA00022803"/>
    </source>
</evidence>
<dbReference type="AlphaFoldDB" id="A0A2S8EZJ5"/>
<dbReference type="Pfam" id="PF13428">
    <property type="entry name" value="TPR_14"/>
    <property type="match status" value="1"/>
</dbReference>
<feature type="repeat" description="TPR" evidence="3">
    <location>
        <begin position="439"/>
        <end position="472"/>
    </location>
</feature>
<dbReference type="GO" id="GO:0035269">
    <property type="term" value="P:protein O-linked glycosylation via mannose"/>
    <property type="evidence" value="ECO:0007669"/>
    <property type="project" value="TreeGrafter"/>
</dbReference>
<evidence type="ECO:0000256" key="4">
    <source>
        <dbReference type="SAM" id="Phobius"/>
    </source>
</evidence>
<dbReference type="InterPro" id="IPR052346">
    <property type="entry name" value="O-mannosyl-transferase_TMTC"/>
</dbReference>
<dbReference type="InterPro" id="IPR011990">
    <property type="entry name" value="TPR-like_helical_dom_sf"/>
</dbReference>
<accession>A0A2S8EZJ5</accession>
<evidence type="ECO:0000313" key="5">
    <source>
        <dbReference type="EMBL" id="PQO25339.1"/>
    </source>
</evidence>
<feature type="transmembrane region" description="Helical" evidence="4">
    <location>
        <begin position="333"/>
        <end position="350"/>
    </location>
</feature>
<dbReference type="RefSeq" id="WP_105359457.1">
    <property type="nucleotide sequence ID" value="NZ_PUIA01000085.1"/>
</dbReference>
<feature type="transmembrane region" description="Helical" evidence="4">
    <location>
        <begin position="394"/>
        <end position="413"/>
    </location>
</feature>
<feature type="transmembrane region" description="Helical" evidence="4">
    <location>
        <begin position="148"/>
        <end position="166"/>
    </location>
</feature>
<dbReference type="OrthoDB" id="232771at2"/>
<gene>
    <name evidence="5" type="ORF">C5Y96_25950</name>
</gene>
<dbReference type="GO" id="GO:0030968">
    <property type="term" value="P:endoplasmic reticulum unfolded protein response"/>
    <property type="evidence" value="ECO:0007669"/>
    <property type="project" value="TreeGrafter"/>
</dbReference>
<keyword evidence="4" id="KW-1133">Transmembrane helix</keyword>
<dbReference type="InterPro" id="IPR019734">
    <property type="entry name" value="TPR_rpt"/>
</dbReference>
<dbReference type="PROSITE" id="PS50005">
    <property type="entry name" value="TPR"/>
    <property type="match status" value="2"/>
</dbReference>
<dbReference type="PANTHER" id="PTHR44227">
    <property type="match status" value="1"/>
</dbReference>
<feature type="transmembrane region" description="Helical" evidence="4">
    <location>
        <begin position="89"/>
        <end position="108"/>
    </location>
</feature>
<dbReference type="Pfam" id="PF13181">
    <property type="entry name" value="TPR_8"/>
    <property type="match status" value="1"/>
</dbReference>
<proteinExistence type="predicted"/>
<feature type="transmembrane region" description="Helical" evidence="4">
    <location>
        <begin position="308"/>
        <end position="327"/>
    </location>
</feature>
<evidence type="ECO:0000256" key="3">
    <source>
        <dbReference type="PROSITE-ProRule" id="PRU00339"/>
    </source>
</evidence>
<reference evidence="5 6" key="1">
    <citation type="submission" date="2018-02" db="EMBL/GenBank/DDBJ databases">
        <title>Comparative genomes isolates from brazilian mangrove.</title>
        <authorList>
            <person name="Araujo J.E."/>
            <person name="Taketani R.G."/>
            <person name="Silva M.C.P."/>
            <person name="Loureco M.V."/>
            <person name="Andreote F.D."/>
        </authorList>
    </citation>
    <scope>NUCLEOTIDE SEQUENCE [LARGE SCALE GENOMIC DNA]</scope>
    <source>
        <strain evidence="5 6">HEX-2 MGV</strain>
    </source>
</reference>
<dbReference type="Proteomes" id="UP000240009">
    <property type="component" value="Unassembled WGS sequence"/>
</dbReference>
<keyword evidence="2 3" id="KW-0802">TPR repeat</keyword>
<keyword evidence="1" id="KW-0677">Repeat</keyword>
<organism evidence="5 6">
    <name type="scientific">Blastopirellula marina</name>
    <dbReference type="NCBI Taxonomy" id="124"/>
    <lineage>
        <taxon>Bacteria</taxon>
        <taxon>Pseudomonadati</taxon>
        <taxon>Planctomycetota</taxon>
        <taxon>Planctomycetia</taxon>
        <taxon>Pirellulales</taxon>
        <taxon>Pirellulaceae</taxon>
        <taxon>Blastopirellula</taxon>
    </lineage>
</organism>
<dbReference type="PANTHER" id="PTHR44227:SF3">
    <property type="entry name" value="PROTEIN O-MANNOSYL-TRANSFERASE TMTC4"/>
    <property type="match status" value="1"/>
</dbReference>
<feature type="transmembrane region" description="Helical" evidence="4">
    <location>
        <begin position="362"/>
        <end position="382"/>
    </location>
</feature>
<keyword evidence="4" id="KW-0812">Transmembrane</keyword>
<sequence>MFGNLARNQRAQWYAVALLIAVATVAVYHRTFQYPFHLDSAAHVLNYPTFDEFAWKNIHLRSRGLVDFTWTLQRSWGGDAPLGYHLVNLIIHVAASITLFGFLQVTLLQPRVSEGIRRHAFLLSGIIALVWAVHPLQTQSVTYIVQRYESLMGLFFLLSILCFAVGHNSKNMVFWRLACVAFGFAAVSCKEVAVVLPLVILWYDRALLSESWKSLFRRNWFVYLGLMASWILIVHFFDLPPEHFQHYGVAVVNETVITEGGTERRTVGPTEYLYSQTKVIPFYLWLSVIPNGQSLDHGWRATFSLVDALLPGLFILSLIGLTIWATFRNPLLGFWGGWFFLILAPTSSFLPIQDIAFEHRMYLPLAGVLSVLVLGGYQAISYGIGQQDAAGTDVLGRVVLGIGVVAVLGYGVCTIARNEVYRSSNAMWQDVIAKNPQHFRGYSQLANVYLKEGDIEKATPLLTKAIELYPTVGFTKAHGDLFYEQGLEAIAKGDENLARQYFEIAIRGNPRDDRICVAIAQLEQTQNPERAMAFLRRAVELNPNNSEAYNRLASIVQHYDRPTAISLFQKAIQVAPENVHAHNNLANAYAHQKQWSDAIRHYKAALSLEPGMQAAAKNLAIVQEMQKASEGAAGRN</sequence>
<dbReference type="Pfam" id="PF00515">
    <property type="entry name" value="TPR_1"/>
    <property type="match status" value="1"/>
</dbReference>
<dbReference type="SMART" id="SM00028">
    <property type="entry name" value="TPR"/>
    <property type="match status" value="5"/>
</dbReference>
<dbReference type="EMBL" id="PUIA01000085">
    <property type="protein sequence ID" value="PQO25339.1"/>
    <property type="molecule type" value="Genomic_DNA"/>
</dbReference>
<evidence type="ECO:0000256" key="1">
    <source>
        <dbReference type="ARBA" id="ARBA00022737"/>
    </source>
</evidence>
<dbReference type="GO" id="GO:0000030">
    <property type="term" value="F:mannosyltransferase activity"/>
    <property type="evidence" value="ECO:0007669"/>
    <property type="project" value="TreeGrafter"/>
</dbReference>
<dbReference type="Gene3D" id="1.25.40.10">
    <property type="entry name" value="Tetratricopeptide repeat domain"/>
    <property type="match status" value="2"/>
</dbReference>